<comment type="caution">
    <text evidence="1">The sequence shown here is derived from an EMBL/GenBank/DDBJ whole genome shotgun (WGS) entry which is preliminary data.</text>
</comment>
<dbReference type="EMBL" id="LWMU01000033">
    <property type="protein sequence ID" value="KZX14090.1"/>
    <property type="molecule type" value="Genomic_DNA"/>
</dbReference>
<dbReference type="STRING" id="66851.MBORA_01680"/>
<name>A0A166C3D0_METOA</name>
<proteinExistence type="predicted"/>
<protein>
    <submittedName>
        <fullName evidence="1">Uncharacterized protein</fullName>
    </submittedName>
</protein>
<evidence type="ECO:0000313" key="2">
    <source>
        <dbReference type="Proteomes" id="UP000077428"/>
    </source>
</evidence>
<accession>A0A166C3D0</accession>
<organism evidence="1 2">
    <name type="scientific">Methanobrevibacter oralis</name>
    <dbReference type="NCBI Taxonomy" id="66851"/>
    <lineage>
        <taxon>Archaea</taxon>
        <taxon>Methanobacteriati</taxon>
        <taxon>Methanobacteriota</taxon>
        <taxon>Methanomada group</taxon>
        <taxon>Methanobacteria</taxon>
        <taxon>Methanobacteriales</taxon>
        <taxon>Methanobacteriaceae</taxon>
        <taxon>Methanobrevibacter</taxon>
    </lineage>
</organism>
<dbReference type="Proteomes" id="UP000077428">
    <property type="component" value="Unassembled WGS sequence"/>
</dbReference>
<reference evidence="2" key="1">
    <citation type="journal article" date="2016" name="Genome Announc.">
        <title>Draft Genome Sequences of Methanobrevibacter curvatus DSM11111, Methanobrevibacter cuticularis DSM11139, Methanobrevibacter filiformis DSM11501, and Methanobrevibacter oralis DSM7256.</title>
        <authorList>
            <person name="Poehlein A."/>
            <person name="Seedorf H."/>
        </authorList>
    </citation>
    <scope>NUCLEOTIDE SEQUENCE [LARGE SCALE GENOMIC DNA]</scope>
    <source>
        <strain evidence="2">DSM 7256 / JCM 30027 / ZR</strain>
    </source>
</reference>
<dbReference type="AlphaFoldDB" id="A0A166C3D0"/>
<sequence length="69" mass="7873">MHAIINNAIPKPNFGLLSSNIPDITNKNEKNPKITGKMWENIVVPTTAIINHYIIYKIIKLYKLLNSNK</sequence>
<dbReference type="PATRIC" id="fig|66851.6.peg.209"/>
<evidence type="ECO:0000313" key="1">
    <source>
        <dbReference type="EMBL" id="KZX14090.1"/>
    </source>
</evidence>
<keyword evidence="2" id="KW-1185">Reference proteome</keyword>
<gene>
    <name evidence="1" type="ORF">MBORA_01680</name>
</gene>